<keyword evidence="4 6" id="KW-1133">Transmembrane helix</keyword>
<sequence>MFYIFFSSFTSGVAISVFITAISWYVENIFNSSMYLSYVLVSGYIFSFFALPYISRLSDKYRSRLVLIGIYTLGTLVCLFLITYPDIKSLPVFYHLTLVVLATAILTMVKTADQVVRSIYVKRKFRDGVIHKANKGLEVVRQGITVFSGGFAYIFIRDDSLVYVCSFGLICFIASIMISFGIENEKPVNTPQHRNKLEHAYTSGFQCGDNNKIITLTIAPYVLVVSLNVLYPPLFNSFNALSSDFGIMVIPYGLGAIVGSLASPQSIEDFKKHYICFSSLIVLSMLLPYLNVGIYSLYVMLFILALSHSYIRVMRNTLIMNYTSKGRISNAMAYNERLFIFFSVFSTILLAFLSDWLGIELAWFFALTMFLIVTILVLRSPFLKEQGVFVQIP</sequence>
<comment type="caution">
    <text evidence="7">The sequence shown here is derived from an EMBL/GenBank/DDBJ whole genome shotgun (WGS) entry which is preliminary data.</text>
</comment>
<keyword evidence="2" id="KW-1003">Cell membrane</keyword>
<evidence type="ECO:0000256" key="2">
    <source>
        <dbReference type="ARBA" id="ARBA00022475"/>
    </source>
</evidence>
<reference evidence="7 8" key="1">
    <citation type="submission" date="2016-12" db="EMBL/GenBank/DDBJ databases">
        <title>Diversity of luminous bacteria.</title>
        <authorList>
            <person name="Yoshizawa S."/>
            <person name="Kogure K."/>
        </authorList>
    </citation>
    <scope>NUCLEOTIDE SEQUENCE [LARGE SCALE GENOMIC DNA]</scope>
    <source>
        <strain evidence="7 8">LC2-408</strain>
    </source>
</reference>
<dbReference type="AlphaFoldDB" id="A0A2S7VDI9"/>
<accession>A0A2S7VDI9</accession>
<feature type="transmembrane region" description="Helical" evidence="6">
    <location>
        <begin position="359"/>
        <end position="378"/>
    </location>
</feature>
<dbReference type="PANTHER" id="PTHR23513:SF11">
    <property type="entry name" value="STAPHYLOFERRIN A TRANSPORTER"/>
    <property type="match status" value="1"/>
</dbReference>
<evidence type="ECO:0000256" key="4">
    <source>
        <dbReference type="ARBA" id="ARBA00022989"/>
    </source>
</evidence>
<keyword evidence="3 6" id="KW-0812">Transmembrane</keyword>
<dbReference type="SUPFAM" id="SSF103473">
    <property type="entry name" value="MFS general substrate transporter"/>
    <property type="match status" value="1"/>
</dbReference>
<proteinExistence type="predicted"/>
<gene>
    <name evidence="7" type="ORF">BTO10_12720</name>
</gene>
<dbReference type="InterPro" id="IPR036259">
    <property type="entry name" value="MFS_trans_sf"/>
</dbReference>
<feature type="transmembrane region" description="Helical" evidence="6">
    <location>
        <begin position="5"/>
        <end position="26"/>
    </location>
</feature>
<keyword evidence="8" id="KW-1185">Reference proteome</keyword>
<keyword evidence="5 6" id="KW-0472">Membrane</keyword>
<evidence type="ECO:0000313" key="7">
    <source>
        <dbReference type="EMBL" id="PQJ60233.1"/>
    </source>
</evidence>
<dbReference type="PANTHER" id="PTHR23513">
    <property type="entry name" value="INTEGRAL MEMBRANE EFFLUX PROTEIN-RELATED"/>
    <property type="match status" value="1"/>
</dbReference>
<name>A0A2S7VDI9_9VIBR</name>
<feature type="transmembrane region" description="Helical" evidence="6">
    <location>
        <begin position="296"/>
        <end position="313"/>
    </location>
</feature>
<evidence type="ECO:0000313" key="8">
    <source>
        <dbReference type="Proteomes" id="UP000238707"/>
    </source>
</evidence>
<dbReference type="Gene3D" id="1.20.1250.20">
    <property type="entry name" value="MFS general substrate transporter like domains"/>
    <property type="match status" value="1"/>
</dbReference>
<evidence type="ECO:0000256" key="6">
    <source>
        <dbReference type="SAM" id="Phobius"/>
    </source>
</evidence>
<comment type="subcellular location">
    <subcellularLocation>
        <location evidence="1">Cell membrane</location>
        <topology evidence="1">Multi-pass membrane protein</topology>
    </subcellularLocation>
</comment>
<feature type="transmembrane region" description="Helical" evidence="6">
    <location>
        <begin position="32"/>
        <end position="53"/>
    </location>
</feature>
<feature type="transmembrane region" description="Helical" evidence="6">
    <location>
        <begin position="65"/>
        <end position="84"/>
    </location>
</feature>
<feature type="transmembrane region" description="Helical" evidence="6">
    <location>
        <begin position="90"/>
        <end position="109"/>
    </location>
</feature>
<dbReference type="EMBL" id="MSCI01000002">
    <property type="protein sequence ID" value="PQJ60233.1"/>
    <property type="molecule type" value="Genomic_DNA"/>
</dbReference>
<protein>
    <recommendedName>
        <fullName evidence="9">MFS transporter</fullName>
    </recommendedName>
</protein>
<evidence type="ECO:0000256" key="3">
    <source>
        <dbReference type="ARBA" id="ARBA00022692"/>
    </source>
</evidence>
<feature type="transmembrane region" description="Helical" evidence="6">
    <location>
        <begin position="161"/>
        <end position="182"/>
    </location>
</feature>
<organism evidence="7 8">
    <name type="scientific">Vibrio chagasii</name>
    <dbReference type="NCBI Taxonomy" id="170679"/>
    <lineage>
        <taxon>Bacteria</taxon>
        <taxon>Pseudomonadati</taxon>
        <taxon>Pseudomonadota</taxon>
        <taxon>Gammaproteobacteria</taxon>
        <taxon>Vibrionales</taxon>
        <taxon>Vibrionaceae</taxon>
        <taxon>Vibrio</taxon>
    </lineage>
</organism>
<dbReference type="GO" id="GO:0005886">
    <property type="term" value="C:plasma membrane"/>
    <property type="evidence" value="ECO:0007669"/>
    <property type="project" value="UniProtKB-SubCell"/>
</dbReference>
<feature type="transmembrane region" description="Helical" evidence="6">
    <location>
        <begin position="334"/>
        <end position="353"/>
    </location>
</feature>
<dbReference type="Proteomes" id="UP000238707">
    <property type="component" value="Unassembled WGS sequence"/>
</dbReference>
<dbReference type="RefSeq" id="WP_105024747.1">
    <property type="nucleotide sequence ID" value="NZ_MSCI01000002.1"/>
</dbReference>
<evidence type="ECO:0000256" key="1">
    <source>
        <dbReference type="ARBA" id="ARBA00004651"/>
    </source>
</evidence>
<feature type="transmembrane region" description="Helical" evidence="6">
    <location>
        <begin position="245"/>
        <end position="262"/>
    </location>
</feature>
<evidence type="ECO:0000256" key="5">
    <source>
        <dbReference type="ARBA" id="ARBA00023136"/>
    </source>
</evidence>
<feature type="transmembrane region" description="Helical" evidence="6">
    <location>
        <begin position="213"/>
        <end position="233"/>
    </location>
</feature>
<evidence type="ECO:0008006" key="9">
    <source>
        <dbReference type="Google" id="ProtNLM"/>
    </source>
</evidence>